<accession>A0ABX0Y4R9</accession>
<dbReference type="Pfam" id="PF01227">
    <property type="entry name" value="GTP_cyclohydroI"/>
    <property type="match status" value="1"/>
</dbReference>
<keyword evidence="5" id="KW-0342">GTP-binding</keyword>
<dbReference type="EC" id="3.5.4.16" evidence="5"/>
<dbReference type="Gene3D" id="1.10.286.10">
    <property type="match status" value="1"/>
</dbReference>
<dbReference type="SUPFAM" id="SSF55620">
    <property type="entry name" value="Tetrahydrobiopterin biosynthesis enzymes-like"/>
    <property type="match status" value="1"/>
</dbReference>
<dbReference type="PANTHER" id="PTHR11109">
    <property type="entry name" value="GTP CYCLOHYDROLASE I"/>
    <property type="match status" value="1"/>
</dbReference>
<evidence type="ECO:0000313" key="7">
    <source>
        <dbReference type="EMBL" id="NJC73091.1"/>
    </source>
</evidence>
<dbReference type="NCBIfam" id="NF006826">
    <property type="entry name" value="PRK09347.1-3"/>
    <property type="match status" value="1"/>
</dbReference>
<name>A0ABX0Y4R9_9ACTN</name>
<keyword evidence="5" id="KW-0862">Zinc</keyword>
<dbReference type="Gene3D" id="3.30.1130.10">
    <property type="match status" value="1"/>
</dbReference>
<evidence type="ECO:0000256" key="4">
    <source>
        <dbReference type="ARBA" id="ARBA00022801"/>
    </source>
</evidence>
<comment type="similarity">
    <text evidence="5">Belongs to the GTP cyclohydrolase I family.</text>
</comment>
<keyword evidence="3 5" id="KW-0554">One-carbon metabolism</keyword>
<sequence>MNNCGPSIESSALVDVPAAERSVASLLSALGANLDDEALQQTPRRVVAAYRELLVPQDFEATTFPNSEGYDELVLVRAIPFRSLCAHHLLPFTGLAHVAYLPGDRILGLSKLARVVEFCSRGFQVQERVTWQIAEWLEKNVEPVGVGVVIDAQHSCMAVRGVRAVGSWTTTTAMRGVLRQDPERRREFLSAIEADRSRAVGVAC</sequence>
<protein>
    <recommendedName>
        <fullName evidence="5">GTP cyclohydrolase 1</fullName>
        <ecNumber evidence="5">3.5.4.16</ecNumber>
    </recommendedName>
    <alternativeName>
        <fullName evidence="5">GTP cyclohydrolase I</fullName>
        <shortName evidence="5">GTP-CH-I</shortName>
    </alternativeName>
</protein>
<evidence type="ECO:0000256" key="1">
    <source>
        <dbReference type="ARBA" id="ARBA00001052"/>
    </source>
</evidence>
<comment type="catalytic activity">
    <reaction evidence="1 5">
        <text>GTP + H2O = 7,8-dihydroneopterin 3'-triphosphate + formate + H(+)</text>
        <dbReference type="Rhea" id="RHEA:17473"/>
        <dbReference type="ChEBI" id="CHEBI:15377"/>
        <dbReference type="ChEBI" id="CHEBI:15378"/>
        <dbReference type="ChEBI" id="CHEBI:15740"/>
        <dbReference type="ChEBI" id="CHEBI:37565"/>
        <dbReference type="ChEBI" id="CHEBI:58462"/>
        <dbReference type="EC" id="3.5.4.16"/>
    </reaction>
</comment>
<evidence type="ECO:0000256" key="5">
    <source>
        <dbReference type="HAMAP-Rule" id="MF_00223"/>
    </source>
</evidence>
<feature type="binding site" evidence="5">
    <location>
        <position position="88"/>
    </location>
    <ligand>
        <name>Zn(2+)</name>
        <dbReference type="ChEBI" id="CHEBI:29105"/>
    </ligand>
</feature>
<feature type="domain" description="GTP cyclohydrolase I" evidence="6">
    <location>
        <begin position="20"/>
        <end position="192"/>
    </location>
</feature>
<dbReference type="EMBL" id="JAATVY010000025">
    <property type="protein sequence ID" value="NJC73091.1"/>
    <property type="molecule type" value="Genomic_DNA"/>
</dbReference>
<dbReference type="HAMAP" id="MF_00223">
    <property type="entry name" value="FolE"/>
    <property type="match status" value="1"/>
</dbReference>
<evidence type="ECO:0000256" key="3">
    <source>
        <dbReference type="ARBA" id="ARBA00022563"/>
    </source>
</evidence>
<dbReference type="InterPro" id="IPR020602">
    <property type="entry name" value="GTP_CycHdrlase_I_dom"/>
</dbReference>
<reference evidence="7 8" key="1">
    <citation type="submission" date="2020-03" db="EMBL/GenBank/DDBJ databases">
        <title>WGS of the type strain of Planosporangium spp.</title>
        <authorList>
            <person name="Thawai C."/>
        </authorList>
    </citation>
    <scope>NUCLEOTIDE SEQUENCE [LARGE SCALE GENOMIC DNA]</scope>
    <source>
        <strain evidence="7 8">TBRC 5610</strain>
    </source>
</reference>
<evidence type="ECO:0000256" key="2">
    <source>
        <dbReference type="ARBA" id="ARBA00005080"/>
    </source>
</evidence>
<evidence type="ECO:0000259" key="6">
    <source>
        <dbReference type="Pfam" id="PF01227"/>
    </source>
</evidence>
<dbReference type="InterPro" id="IPR001474">
    <property type="entry name" value="GTP_CycHdrlase_I"/>
</dbReference>
<gene>
    <name evidence="5" type="primary">folE</name>
    <name evidence="7" type="ORF">HC031_25730</name>
</gene>
<comment type="caution">
    <text evidence="7">The sequence shown here is derived from an EMBL/GenBank/DDBJ whole genome shotgun (WGS) entry which is preliminary data.</text>
</comment>
<dbReference type="RefSeq" id="WP_167927999.1">
    <property type="nucleotide sequence ID" value="NZ_JAATVY010000025.1"/>
</dbReference>
<dbReference type="InterPro" id="IPR043133">
    <property type="entry name" value="GTP-CH-I_C/QueF"/>
</dbReference>
<dbReference type="Proteomes" id="UP000722989">
    <property type="component" value="Unassembled WGS sequence"/>
</dbReference>
<dbReference type="InterPro" id="IPR043134">
    <property type="entry name" value="GTP-CH-I_N"/>
</dbReference>
<feature type="binding site" evidence="5">
    <location>
        <position position="156"/>
    </location>
    <ligand>
        <name>Zn(2+)</name>
        <dbReference type="ChEBI" id="CHEBI:29105"/>
    </ligand>
</feature>
<comment type="pathway">
    <text evidence="2 5">Cofactor biosynthesis; 7,8-dihydroneopterin triphosphate biosynthesis; 7,8-dihydroneopterin triphosphate from GTP: step 1/1.</text>
</comment>
<comment type="subunit">
    <text evidence="5">Homopolymer.</text>
</comment>
<evidence type="ECO:0000313" key="8">
    <source>
        <dbReference type="Proteomes" id="UP000722989"/>
    </source>
</evidence>
<keyword evidence="8" id="KW-1185">Reference proteome</keyword>
<keyword evidence="5" id="KW-0479">Metal-binding</keyword>
<feature type="binding site" evidence="5">
    <location>
        <position position="85"/>
    </location>
    <ligand>
        <name>Zn(2+)</name>
        <dbReference type="ChEBI" id="CHEBI:29105"/>
    </ligand>
</feature>
<proteinExistence type="inferred from homology"/>
<organism evidence="7 8">
    <name type="scientific">Planosporangium thailandense</name>
    <dbReference type="NCBI Taxonomy" id="765197"/>
    <lineage>
        <taxon>Bacteria</taxon>
        <taxon>Bacillati</taxon>
        <taxon>Actinomycetota</taxon>
        <taxon>Actinomycetes</taxon>
        <taxon>Micromonosporales</taxon>
        <taxon>Micromonosporaceae</taxon>
        <taxon>Planosporangium</taxon>
    </lineage>
</organism>
<keyword evidence="4 5" id="KW-0378">Hydrolase</keyword>
<dbReference type="NCBIfam" id="NF006825">
    <property type="entry name" value="PRK09347.1-2"/>
    <property type="match status" value="1"/>
</dbReference>
<dbReference type="PANTHER" id="PTHR11109:SF7">
    <property type="entry name" value="GTP CYCLOHYDROLASE 1"/>
    <property type="match status" value="1"/>
</dbReference>
<keyword evidence="5" id="KW-0547">Nucleotide-binding</keyword>